<name>B9FMC2_ORYSJ</name>
<accession>B9FMC2</accession>
<feature type="region of interest" description="Disordered" evidence="1">
    <location>
        <begin position="23"/>
        <end position="76"/>
    </location>
</feature>
<feature type="compositionally biased region" description="Low complexity" evidence="1">
    <location>
        <begin position="47"/>
        <end position="70"/>
    </location>
</feature>
<reference evidence="2" key="2">
    <citation type="submission" date="2008-12" db="EMBL/GenBank/DDBJ databases">
        <title>Improved gene annotation of the rice (Oryza sativa) genomes.</title>
        <authorList>
            <person name="Wang J."/>
            <person name="Li R."/>
            <person name="Fan W."/>
            <person name="Huang Q."/>
            <person name="Zhang J."/>
            <person name="Zhou Y."/>
            <person name="Hu Y."/>
            <person name="Zi S."/>
            <person name="Li J."/>
            <person name="Ni P."/>
            <person name="Zheng H."/>
            <person name="Zhang Y."/>
            <person name="Zhao M."/>
            <person name="Hao Q."/>
            <person name="McDermott J."/>
            <person name="Samudrala R."/>
            <person name="Kristiansen K."/>
            <person name="Wong G.K.-S."/>
        </authorList>
    </citation>
    <scope>NUCLEOTIDE SEQUENCE</scope>
</reference>
<protein>
    <submittedName>
        <fullName evidence="2">Uncharacterized protein</fullName>
    </submittedName>
</protein>
<evidence type="ECO:0000256" key="1">
    <source>
        <dbReference type="SAM" id="MobiDB-lite"/>
    </source>
</evidence>
<dbReference type="Proteomes" id="UP000007752">
    <property type="component" value="Chromosome 5"/>
</dbReference>
<gene>
    <name evidence="2" type="ORF">OsJ_17045</name>
</gene>
<feature type="compositionally biased region" description="Basic residues" evidence="1">
    <location>
        <begin position="34"/>
        <end position="46"/>
    </location>
</feature>
<evidence type="ECO:0000313" key="2">
    <source>
        <dbReference type="EMBL" id="EEE62258.1"/>
    </source>
</evidence>
<reference evidence="2" key="1">
    <citation type="journal article" date="2005" name="PLoS Biol.">
        <title>The genomes of Oryza sativa: a history of duplications.</title>
        <authorList>
            <person name="Yu J."/>
            <person name="Wang J."/>
            <person name="Lin W."/>
            <person name="Li S."/>
            <person name="Li H."/>
            <person name="Zhou J."/>
            <person name="Ni P."/>
            <person name="Dong W."/>
            <person name="Hu S."/>
            <person name="Zeng C."/>
            <person name="Zhang J."/>
            <person name="Zhang Y."/>
            <person name="Li R."/>
            <person name="Xu Z."/>
            <person name="Li S."/>
            <person name="Li X."/>
            <person name="Zheng H."/>
            <person name="Cong L."/>
            <person name="Lin L."/>
            <person name="Yin J."/>
            <person name="Geng J."/>
            <person name="Li G."/>
            <person name="Shi J."/>
            <person name="Liu J."/>
            <person name="Lv H."/>
            <person name="Li J."/>
            <person name="Wang J."/>
            <person name="Deng Y."/>
            <person name="Ran L."/>
            <person name="Shi X."/>
            <person name="Wang X."/>
            <person name="Wu Q."/>
            <person name="Li C."/>
            <person name="Ren X."/>
            <person name="Wang J."/>
            <person name="Wang X."/>
            <person name="Li D."/>
            <person name="Liu D."/>
            <person name="Zhang X."/>
            <person name="Ji Z."/>
            <person name="Zhao W."/>
            <person name="Sun Y."/>
            <person name="Zhang Z."/>
            <person name="Bao J."/>
            <person name="Han Y."/>
            <person name="Dong L."/>
            <person name="Ji J."/>
            <person name="Chen P."/>
            <person name="Wu S."/>
            <person name="Liu J."/>
            <person name="Xiao Y."/>
            <person name="Bu D."/>
            <person name="Tan J."/>
            <person name="Yang L."/>
            <person name="Ye C."/>
            <person name="Zhang J."/>
            <person name="Xu J."/>
            <person name="Zhou Y."/>
            <person name="Yu Y."/>
            <person name="Zhang B."/>
            <person name="Zhuang S."/>
            <person name="Wei H."/>
            <person name="Liu B."/>
            <person name="Lei M."/>
            <person name="Yu H."/>
            <person name="Li Y."/>
            <person name="Xu H."/>
            <person name="Wei S."/>
            <person name="He X."/>
            <person name="Fang L."/>
            <person name="Zhang Z."/>
            <person name="Zhang Y."/>
            <person name="Huang X."/>
            <person name="Su Z."/>
            <person name="Tong W."/>
            <person name="Li J."/>
            <person name="Tong Z."/>
            <person name="Li S."/>
            <person name="Ye J."/>
            <person name="Wang L."/>
            <person name="Fang L."/>
            <person name="Lei T."/>
            <person name="Chen C."/>
            <person name="Chen H."/>
            <person name="Xu Z."/>
            <person name="Li H."/>
            <person name="Huang H."/>
            <person name="Zhang F."/>
            <person name="Xu H."/>
            <person name="Li N."/>
            <person name="Zhao C."/>
            <person name="Li S."/>
            <person name="Dong L."/>
            <person name="Huang Y."/>
            <person name="Li L."/>
            <person name="Xi Y."/>
            <person name="Qi Q."/>
            <person name="Li W."/>
            <person name="Zhang B."/>
            <person name="Hu W."/>
            <person name="Zhang Y."/>
            <person name="Tian X."/>
            <person name="Jiao Y."/>
            <person name="Liang X."/>
            <person name="Jin J."/>
            <person name="Gao L."/>
            <person name="Zheng W."/>
            <person name="Hao B."/>
            <person name="Liu S."/>
            <person name="Wang W."/>
            <person name="Yuan L."/>
            <person name="Cao M."/>
            <person name="McDermott J."/>
            <person name="Samudrala R."/>
            <person name="Wang J."/>
            <person name="Wong G.K."/>
            <person name="Yang H."/>
        </authorList>
    </citation>
    <scope>NUCLEOTIDE SEQUENCE [LARGE SCALE GENOMIC DNA]</scope>
</reference>
<organism evidence="2">
    <name type="scientific">Oryza sativa subsp. japonica</name>
    <name type="common">Rice</name>
    <dbReference type="NCBI Taxonomy" id="39947"/>
    <lineage>
        <taxon>Eukaryota</taxon>
        <taxon>Viridiplantae</taxon>
        <taxon>Streptophyta</taxon>
        <taxon>Embryophyta</taxon>
        <taxon>Tracheophyta</taxon>
        <taxon>Spermatophyta</taxon>
        <taxon>Magnoliopsida</taxon>
        <taxon>Liliopsida</taxon>
        <taxon>Poales</taxon>
        <taxon>Poaceae</taxon>
        <taxon>BOP clade</taxon>
        <taxon>Oryzoideae</taxon>
        <taxon>Oryzeae</taxon>
        <taxon>Oryzinae</taxon>
        <taxon>Oryza</taxon>
        <taxon>Oryza sativa</taxon>
    </lineage>
</organism>
<proteinExistence type="predicted"/>
<dbReference type="AlphaFoldDB" id="B9FMC2"/>
<dbReference type="EMBL" id="CM000142">
    <property type="protein sequence ID" value="EEE62258.1"/>
    <property type="molecule type" value="Genomic_DNA"/>
</dbReference>
<sequence>MGSWVRTITSPFRKARTILNQQATNTSGSIDEHHHRHRAKKPRRHSSSSSAAGTPSSSSSSSTTTATRTGGDVEEEVVMRRSSQLYGDVMACAYEDVQGHVVYARQQVQALSRRRRRHLLTPAGRPPLTGDPSIHPLHGDRDGDRVHTAIAPSLQICREMQQH</sequence>